<proteinExistence type="inferred from homology"/>
<reference evidence="4" key="2">
    <citation type="submission" date="2016-02" db="EMBL/GenBank/DDBJ databases">
        <title>Draft genome sequence of five rapidly growing Mycobacterium species.</title>
        <authorList>
            <person name="Katahira K."/>
            <person name="Gotou Y."/>
            <person name="Iida K."/>
            <person name="Ogura Y."/>
            <person name="Hayashi T."/>
        </authorList>
    </citation>
    <scope>NUCLEOTIDE SEQUENCE [LARGE SCALE GENOMIC DNA]</scope>
    <source>
        <strain evidence="4">JCM15298</strain>
    </source>
</reference>
<dbReference type="Proteomes" id="UP000069443">
    <property type="component" value="Unassembled WGS sequence"/>
</dbReference>
<dbReference type="Pfam" id="PF13279">
    <property type="entry name" value="4HBT_2"/>
    <property type="match status" value="1"/>
</dbReference>
<sequence length="155" mass="16943">MSAPTDQPFSFPIVPRYAEIDQQGVVFNGHYLTWFDEACTAFLDRLTVDYAGLIALGFDFKVVHSDIDYLASVRWRDAVRVAVVCENIGTSSFTVAFTVLRTGAGQPEQVAARGHNTYVVVSTADWAKRPIPEPFRAALRGTTSASCVPPAGRSQ</sequence>
<dbReference type="InterPro" id="IPR050563">
    <property type="entry name" value="4-hydroxybenzoyl-CoA_TE"/>
</dbReference>
<reference evidence="4" key="1">
    <citation type="journal article" date="2016" name="Genome Announc.">
        <title>Draft Genome Sequences of Five Rapidly Growing Mycobacterium Species, M. thermoresistibile, M. fortuitum subsp. acetamidolyticum, M. canariasense, M. brisbanense, and M. novocastrense.</title>
        <authorList>
            <person name="Katahira K."/>
            <person name="Ogura Y."/>
            <person name="Gotoh Y."/>
            <person name="Hayashi T."/>
        </authorList>
    </citation>
    <scope>NUCLEOTIDE SEQUENCE [LARGE SCALE GENOMIC DNA]</scope>
    <source>
        <strain evidence="4">JCM15298</strain>
    </source>
</reference>
<dbReference type="GO" id="GO:0047617">
    <property type="term" value="F:fatty acyl-CoA hydrolase activity"/>
    <property type="evidence" value="ECO:0007669"/>
    <property type="project" value="TreeGrafter"/>
</dbReference>
<evidence type="ECO:0000256" key="2">
    <source>
        <dbReference type="ARBA" id="ARBA00022801"/>
    </source>
</evidence>
<gene>
    <name evidence="3" type="ORF">RMCC_2886</name>
</gene>
<keyword evidence="4" id="KW-1185">Reference proteome</keyword>
<name>A0A100WD40_MYCCR</name>
<dbReference type="STRING" id="228230.RMCC_2886"/>
<organism evidence="3 4">
    <name type="scientific">Mycolicibacterium canariasense</name>
    <name type="common">Mycobacterium canariasense</name>
    <dbReference type="NCBI Taxonomy" id="228230"/>
    <lineage>
        <taxon>Bacteria</taxon>
        <taxon>Bacillati</taxon>
        <taxon>Actinomycetota</taxon>
        <taxon>Actinomycetes</taxon>
        <taxon>Mycobacteriales</taxon>
        <taxon>Mycobacteriaceae</taxon>
        <taxon>Mycolicibacterium</taxon>
    </lineage>
</organism>
<dbReference type="EMBL" id="BCSY01000045">
    <property type="protein sequence ID" value="GAS95920.1"/>
    <property type="molecule type" value="Genomic_DNA"/>
</dbReference>
<evidence type="ECO:0000313" key="3">
    <source>
        <dbReference type="EMBL" id="GAS95920.1"/>
    </source>
</evidence>
<dbReference type="AlphaFoldDB" id="A0A100WD40"/>
<evidence type="ECO:0000256" key="1">
    <source>
        <dbReference type="ARBA" id="ARBA00005953"/>
    </source>
</evidence>
<dbReference type="InterPro" id="IPR029069">
    <property type="entry name" value="HotDog_dom_sf"/>
</dbReference>
<dbReference type="PANTHER" id="PTHR31793:SF27">
    <property type="entry name" value="NOVEL THIOESTERASE SUPERFAMILY DOMAIN AND SAPOSIN A-TYPE DOMAIN CONTAINING PROTEIN (0610012H03RIK)"/>
    <property type="match status" value="1"/>
</dbReference>
<comment type="similarity">
    <text evidence="1">Belongs to the 4-hydroxybenzoyl-CoA thioesterase family.</text>
</comment>
<dbReference type="PANTHER" id="PTHR31793">
    <property type="entry name" value="4-HYDROXYBENZOYL-COA THIOESTERASE FAMILY MEMBER"/>
    <property type="match status" value="1"/>
</dbReference>
<comment type="caution">
    <text evidence="3">The sequence shown here is derived from an EMBL/GenBank/DDBJ whole genome shotgun (WGS) entry which is preliminary data.</text>
</comment>
<evidence type="ECO:0000313" key="4">
    <source>
        <dbReference type="Proteomes" id="UP000069443"/>
    </source>
</evidence>
<accession>A0A100WD40</accession>
<dbReference type="Gene3D" id="3.10.129.10">
    <property type="entry name" value="Hotdog Thioesterase"/>
    <property type="match status" value="1"/>
</dbReference>
<dbReference type="SUPFAM" id="SSF54637">
    <property type="entry name" value="Thioesterase/thiol ester dehydrase-isomerase"/>
    <property type="match status" value="1"/>
</dbReference>
<keyword evidence="2" id="KW-0378">Hydrolase</keyword>
<dbReference type="RefSeq" id="WP_062657015.1">
    <property type="nucleotide sequence ID" value="NZ_BCSY01000045.1"/>
</dbReference>
<dbReference type="CDD" id="cd00586">
    <property type="entry name" value="4HBT"/>
    <property type="match status" value="1"/>
</dbReference>
<protein>
    <submittedName>
        <fullName evidence="3">Thioesterase superfamily protein</fullName>
    </submittedName>
</protein>